<organism evidence="3 4">
    <name type="scientific">Senna tora</name>
    <dbReference type="NCBI Taxonomy" id="362788"/>
    <lineage>
        <taxon>Eukaryota</taxon>
        <taxon>Viridiplantae</taxon>
        <taxon>Streptophyta</taxon>
        <taxon>Embryophyta</taxon>
        <taxon>Tracheophyta</taxon>
        <taxon>Spermatophyta</taxon>
        <taxon>Magnoliopsida</taxon>
        <taxon>eudicotyledons</taxon>
        <taxon>Gunneridae</taxon>
        <taxon>Pentapetalae</taxon>
        <taxon>rosids</taxon>
        <taxon>fabids</taxon>
        <taxon>Fabales</taxon>
        <taxon>Fabaceae</taxon>
        <taxon>Caesalpinioideae</taxon>
        <taxon>Cassia clade</taxon>
        <taxon>Senna</taxon>
    </lineage>
</organism>
<evidence type="ECO:0000313" key="3">
    <source>
        <dbReference type="EMBL" id="KAF7809509.1"/>
    </source>
</evidence>
<accession>A0A834WA31</accession>
<dbReference type="PANTHER" id="PTHR34365:SF7">
    <property type="entry name" value="GLYCINE-RICH DOMAIN-CONTAINING PROTEIN 1"/>
    <property type="match status" value="1"/>
</dbReference>
<dbReference type="InterPro" id="IPR057458">
    <property type="entry name" value="GRDP_C2"/>
</dbReference>
<evidence type="ECO:0000259" key="2">
    <source>
        <dbReference type="Pfam" id="PF25335"/>
    </source>
</evidence>
<comment type="caution">
    <text evidence="3">The sequence shown here is derived from an EMBL/GenBank/DDBJ whole genome shotgun (WGS) entry which is preliminary data.</text>
</comment>
<dbReference type="Proteomes" id="UP000634136">
    <property type="component" value="Unassembled WGS sequence"/>
</dbReference>
<reference evidence="3" key="1">
    <citation type="submission" date="2020-09" db="EMBL/GenBank/DDBJ databases">
        <title>Genome-Enabled Discovery of Anthraquinone Biosynthesis in Senna tora.</title>
        <authorList>
            <person name="Kang S.-H."/>
            <person name="Pandey R.P."/>
            <person name="Lee C.-M."/>
            <person name="Sim J.-S."/>
            <person name="Jeong J.-T."/>
            <person name="Choi B.-S."/>
            <person name="Jung M."/>
            <person name="Ginzburg D."/>
            <person name="Zhao K."/>
            <person name="Won S.Y."/>
            <person name="Oh T.-J."/>
            <person name="Yu Y."/>
            <person name="Kim N.-H."/>
            <person name="Lee O.R."/>
            <person name="Lee T.-H."/>
            <person name="Bashyal P."/>
            <person name="Kim T.-S."/>
            <person name="Lee W.-H."/>
            <person name="Kawkins C."/>
            <person name="Kim C.-K."/>
            <person name="Kim J.S."/>
            <person name="Ahn B.O."/>
            <person name="Rhee S.Y."/>
            <person name="Sohng J.K."/>
        </authorList>
    </citation>
    <scope>NUCLEOTIDE SEQUENCE</scope>
    <source>
        <tissue evidence="3">Leaf</tissue>
    </source>
</reference>
<dbReference type="Pfam" id="PF25334">
    <property type="entry name" value="C2_GRDP"/>
    <property type="match status" value="1"/>
</dbReference>
<evidence type="ECO:0000259" key="1">
    <source>
        <dbReference type="Pfam" id="PF25334"/>
    </source>
</evidence>
<name>A0A834WA31_9FABA</name>
<gene>
    <name evidence="3" type="ORF">G2W53_036252</name>
</gene>
<dbReference type="InterPro" id="IPR057518">
    <property type="entry name" value="GRDP_C"/>
</dbReference>
<feature type="domain" description="GRDP C2" evidence="1">
    <location>
        <begin position="323"/>
        <end position="454"/>
    </location>
</feature>
<dbReference type="EMBL" id="JAAIUW010000011">
    <property type="protein sequence ID" value="KAF7809509.1"/>
    <property type="molecule type" value="Genomic_DNA"/>
</dbReference>
<evidence type="ECO:0000313" key="4">
    <source>
        <dbReference type="Proteomes" id="UP000634136"/>
    </source>
</evidence>
<dbReference type="PANTHER" id="PTHR34365">
    <property type="entry name" value="ENOLASE (DUF1399)"/>
    <property type="match status" value="1"/>
</dbReference>
<dbReference type="Pfam" id="PF07173">
    <property type="entry name" value="GRDP-like"/>
    <property type="match status" value="1"/>
</dbReference>
<keyword evidence="4" id="KW-1185">Reference proteome</keyword>
<sequence length="852" mass="93503">MEAQQELEWNESQKIGISVDLESVAKQQLRFLAAVDRNRHLYEGPALQRAIYRYNACWLPLLAKYSESRIFEGPLVVPLDCEWVWHCHRLNPVRYKSDCEQLYGRILDNFDVVSTVQGICGRQTEEIWNKMYPDEPYNADLINVSSEDISERTVGLAKYTKYDLVSAAKRQSPFFYQVSRPHMNSDVFIKEAVARYKGFLYLIKRNKEKGIKRFCVPTYDIDLIWHSHQLYPVSYCKDLNEALGKVLEHDDMDSDRTKGKKLDVGFSGTTKQWEETFGTRYWKAGAMYRGNAPSPVTSNPSFSMICEKVLSSKEHSQEIQLQERKVVEVLLELVGVKNLPEGHKGSLFVVFSKSQPDVFFDAKRKLSIFSESGEKQVASFQCEPTGELHFELMSHSSSNLSIRSSKTMGSASFSMQDYLDPISKLSIKKWLELVPKSGTMSLEPILLQVAISFTLPAPAPYMLEMTQSRSFSKNSCFFNFPVRHQHSKSWTHVTDETGTRIISLQLRDLKKGKDTWIPGKEVIGLMKSGETRTLAEFVGNGWSVMDNLWFFHLPNKCRDDGHLFEVTGTKMAAWVSLAAHKIVEDEYMKKVKIFPGRKLEYEPRYCGKQGNEMDFLTAVEFSKEDPYGKAVALLDLGSGFVKAKEKWMVLPGIILGFIASNILKKEGYEGIIAKSKDLKTDSIPEKVNIPHEESQKTDMTHSTITNGVELSSDVTGVDARIAEETKLSSGGCGGGCGSGCGGGYGRMTKSSGCGGCGAGGCGAGCGNIIKSGGCGGCGASGCGAGCGNIIKSGGCGGCGAGGCGGGCGNIIKSGGCGGCGAGGCGAMLDINCGVNNEVQVEKTNHVNEAVAA</sequence>
<dbReference type="AlphaFoldDB" id="A0A834WA31"/>
<dbReference type="OrthoDB" id="2684236at2759"/>
<dbReference type="InterPro" id="IPR009836">
    <property type="entry name" value="GRDP-like"/>
</dbReference>
<proteinExistence type="predicted"/>
<dbReference type="Pfam" id="PF25335">
    <property type="entry name" value="GRDP_C"/>
    <property type="match status" value="1"/>
</dbReference>
<feature type="domain" description="GRPD C-terminal" evidence="2">
    <location>
        <begin position="493"/>
        <end position="642"/>
    </location>
</feature>
<protein>
    <submittedName>
        <fullName evidence="3">Glycine-rich domain-containing protein 1</fullName>
    </submittedName>
</protein>